<dbReference type="InterPro" id="IPR010870">
    <property type="entry name" value="Porin_O/P"/>
</dbReference>
<dbReference type="Gene3D" id="2.40.160.10">
    <property type="entry name" value="Porin"/>
    <property type="match status" value="1"/>
</dbReference>
<evidence type="ECO:0000256" key="1">
    <source>
        <dbReference type="SAM" id="Coils"/>
    </source>
</evidence>
<name>F0SMT4_RUBBR</name>
<dbReference type="HOGENOM" id="CLU_031025_1_0_0"/>
<dbReference type="eggNOG" id="COG3746">
    <property type="taxonomic scope" value="Bacteria"/>
</dbReference>
<dbReference type="Proteomes" id="UP000006860">
    <property type="component" value="Chromosome"/>
</dbReference>
<reference evidence="3" key="1">
    <citation type="submission" date="2011-02" db="EMBL/GenBank/DDBJ databases">
        <title>The complete genome of Planctomyces brasiliensis DSM 5305.</title>
        <authorList>
            <person name="Lucas S."/>
            <person name="Copeland A."/>
            <person name="Lapidus A."/>
            <person name="Bruce D."/>
            <person name="Goodwin L."/>
            <person name="Pitluck S."/>
            <person name="Kyrpides N."/>
            <person name="Mavromatis K."/>
            <person name="Pagani I."/>
            <person name="Ivanova N."/>
            <person name="Ovchinnikova G."/>
            <person name="Lu M."/>
            <person name="Detter J.C."/>
            <person name="Han C."/>
            <person name="Land M."/>
            <person name="Hauser L."/>
            <person name="Markowitz V."/>
            <person name="Cheng J.-F."/>
            <person name="Hugenholtz P."/>
            <person name="Woyke T."/>
            <person name="Wu D."/>
            <person name="Tindall B."/>
            <person name="Pomrenke H.G."/>
            <person name="Brambilla E."/>
            <person name="Klenk H.-P."/>
            <person name="Eisen J.A."/>
        </authorList>
    </citation>
    <scope>NUCLEOTIDE SEQUENCE [LARGE SCALE GENOMIC DNA]</scope>
    <source>
        <strain evidence="3">ATCC 49424 / DSM 5305 / JCM 21570 / NBRC 103401 / IFAM 1448</strain>
    </source>
</reference>
<gene>
    <name evidence="2" type="ordered locus">Plabr_1291</name>
</gene>
<keyword evidence="1" id="KW-0175">Coiled coil</keyword>
<dbReference type="SUPFAM" id="SSF56935">
    <property type="entry name" value="Porins"/>
    <property type="match status" value="1"/>
</dbReference>
<evidence type="ECO:0000313" key="3">
    <source>
        <dbReference type="Proteomes" id="UP000006860"/>
    </source>
</evidence>
<dbReference type="EMBL" id="CP002546">
    <property type="protein sequence ID" value="ADY58903.1"/>
    <property type="molecule type" value="Genomic_DNA"/>
</dbReference>
<feature type="coiled-coil region" evidence="1">
    <location>
        <begin position="47"/>
        <end position="74"/>
    </location>
</feature>
<dbReference type="InterPro" id="IPR023614">
    <property type="entry name" value="Porin_dom_sf"/>
</dbReference>
<organism evidence="2 3">
    <name type="scientific">Rubinisphaera brasiliensis (strain ATCC 49424 / DSM 5305 / JCM 21570 / IAM 15109 / NBRC 103401 / IFAM 1448)</name>
    <name type="common">Planctomyces brasiliensis</name>
    <dbReference type="NCBI Taxonomy" id="756272"/>
    <lineage>
        <taxon>Bacteria</taxon>
        <taxon>Pseudomonadati</taxon>
        <taxon>Planctomycetota</taxon>
        <taxon>Planctomycetia</taxon>
        <taxon>Planctomycetales</taxon>
        <taxon>Planctomycetaceae</taxon>
        <taxon>Rubinisphaera</taxon>
    </lineage>
</organism>
<proteinExistence type="predicted"/>
<dbReference type="KEGG" id="pbs:Plabr_1291"/>
<dbReference type="AlphaFoldDB" id="F0SMT4"/>
<evidence type="ECO:0000313" key="2">
    <source>
        <dbReference type="EMBL" id="ADY58903.1"/>
    </source>
</evidence>
<dbReference type="STRING" id="756272.Plabr_1291"/>
<keyword evidence="3" id="KW-1185">Reference proteome</keyword>
<dbReference type="OrthoDB" id="9807854at2"/>
<accession>F0SMT4</accession>
<sequence length="477" mass="52167">MFQLRRSRACHAGFICLLVVGSAFFTGFTGSSTLHASEPASGEQVAPEAWEDKLRDLEAEVQQLRQLVEQQQAAAAYASPGMAAVCSSGDPCLNPGPEYPTVDVTGFFQADAGWISQSPTNRAAVGDAQDGADFRRARLAAKGSVAENVSYMVEFDFGFPGRPSFMDVWLQIEDTYWFDNLRVGNYIQPIGMDGLTSARELTFIERALPFAFLPFRQIGVMSSGFDEEAGRTWAYSVFRFPTDFWGGQIGDDGGYGFATRQTALLIDHGEEGVFHIGGAFTMMDPANDAVQYRAQPEMFLAETGGAAFVPAGVPTTFPPFVDTGVIPTDQAYLFSGELATTHGSFHAQSELIYSVVNRQADSTVAFYGVYAQAAWILTGEHRPYKRNKGVLGRVKPDRPFTRCGGVGAWELAGRCSHLNLTNDTVQGGRLTDLTFGLNWYLNDFTKFQFNYIHAFLDSPVNGDSNADILGLRAQVDF</sequence>
<dbReference type="RefSeq" id="WP_013627635.1">
    <property type="nucleotide sequence ID" value="NC_015174.1"/>
</dbReference>
<protein>
    <submittedName>
        <fullName evidence="2">Phosphate-selective porin O and P</fullName>
    </submittedName>
</protein>
<dbReference type="Pfam" id="PF07396">
    <property type="entry name" value="Porin_O_P"/>
    <property type="match status" value="1"/>
</dbReference>